<feature type="region of interest" description="Disordered" evidence="1">
    <location>
        <begin position="491"/>
        <end position="530"/>
    </location>
</feature>
<evidence type="ECO:0000313" key="3">
    <source>
        <dbReference type="Proteomes" id="UP000595420"/>
    </source>
</evidence>
<feature type="region of interest" description="Disordered" evidence="1">
    <location>
        <begin position="1"/>
        <end position="39"/>
    </location>
</feature>
<gene>
    <name evidence="2" type="ORF">H2515_11120</name>
</gene>
<feature type="compositionally biased region" description="Basic and acidic residues" evidence="1">
    <location>
        <begin position="16"/>
        <end position="34"/>
    </location>
</feature>
<dbReference type="InterPro" id="IPR021795">
    <property type="entry name" value="DUF3363"/>
</dbReference>
<organism evidence="2 3">
    <name type="scientific">Acidithiobacillus ferrivorans</name>
    <dbReference type="NCBI Taxonomy" id="160808"/>
    <lineage>
        <taxon>Bacteria</taxon>
        <taxon>Pseudomonadati</taxon>
        <taxon>Pseudomonadota</taxon>
        <taxon>Acidithiobacillia</taxon>
        <taxon>Acidithiobacillales</taxon>
        <taxon>Acidithiobacillaceae</taxon>
        <taxon>Acidithiobacillus</taxon>
    </lineage>
</organism>
<evidence type="ECO:0000313" key="2">
    <source>
        <dbReference type="EMBL" id="QQD71973.1"/>
    </source>
</evidence>
<dbReference type="EMBL" id="CP059488">
    <property type="protein sequence ID" value="QQD71973.1"/>
    <property type="molecule type" value="Genomic_DNA"/>
</dbReference>
<reference evidence="2 3" key="1">
    <citation type="submission" date="2020-07" db="EMBL/GenBank/DDBJ databases">
        <title>Complete genome sequence analysis of Acidithiobacillus ferrivorans XJFY6S-08 reveals extreme environmental adaptation to alpine acid mine drainage.</title>
        <authorList>
            <person name="Yan L."/>
            <person name="Ni Y."/>
        </authorList>
    </citation>
    <scope>NUCLEOTIDE SEQUENCE [LARGE SCALE GENOMIC DNA]</scope>
    <source>
        <strain evidence="2 3">XJFY6S-08</strain>
    </source>
</reference>
<dbReference type="Proteomes" id="UP000595420">
    <property type="component" value="Chromosome"/>
</dbReference>
<protein>
    <submittedName>
        <fullName evidence="2">DUF3363 domain-containing protein</fullName>
    </submittedName>
</protein>
<feature type="region of interest" description="Disordered" evidence="1">
    <location>
        <begin position="103"/>
        <end position="124"/>
    </location>
</feature>
<evidence type="ECO:0000256" key="1">
    <source>
        <dbReference type="SAM" id="MobiDB-lite"/>
    </source>
</evidence>
<name>A0A7T5BH86_9PROT</name>
<dbReference type="Pfam" id="PF11843">
    <property type="entry name" value="DUF3363"/>
    <property type="match status" value="1"/>
</dbReference>
<dbReference type="AlphaFoldDB" id="A0A7T5BH86"/>
<proteinExistence type="predicted"/>
<dbReference type="RefSeq" id="WP_198660155.1">
    <property type="nucleotide sequence ID" value="NZ_CP059488.1"/>
</dbReference>
<feature type="compositionally biased region" description="Polar residues" evidence="1">
    <location>
        <begin position="1"/>
        <end position="12"/>
    </location>
</feature>
<accession>A0A7T5BH86</accession>
<sequence length="530" mass="60360">MAKSTKTPTTYIGSKLQRELDRNNDRHGHEEDYPLGRGRPVASRIHNQVHRSRGSMPKIRFRLPRIGNHYPVKPMSKGPAHQGAKRRAMVKVAYVTNKKPGQWQAHGKYAEREGAQKEGEKGKGFDVREDEVSLHTSLNQWQEEGDPHLFKVILSPEDGSDLDLKAFTRVFMHRVETQLGKSVEWAAIDHYNTSHPHVHLLIRGKDGLQLSPDLIRRGMRSMAEDIATERLGYKSELEVLKAREHEVGMRRLTSIDRDIAKRQRADIGQEPRTVITEPVPIRHKEQVARRLRIARLEKLEEFGVAEKVGSMSWALEAGWEKALKEMENLQTRTKLVAQARALMTDPRCTPVVTRVKPGERLVGRILGTGLDEQYDRSYILVEGVDNKAHLIYQTAGIEKERVQQHLQPRALVAIEGRSFEKEGKTIAYAKITDYGLSIPDQKWRETKLPDQSLDDDLDWREKAGKPLAEPGPSTGFAAYWHARLLERSKARHLRKAKTTELPMEEQKARLDVNIQSSQKPGKARGSGEIN</sequence>
<feature type="compositionally biased region" description="Basic and acidic residues" evidence="1">
    <location>
        <begin position="108"/>
        <end position="124"/>
    </location>
</feature>